<protein>
    <recommendedName>
        <fullName evidence="1">MATH domain-containing protein</fullName>
    </recommendedName>
</protein>
<keyword evidence="3" id="KW-1185">Reference proteome</keyword>
<gene>
    <name evidence="2" type="ORF">URODEC1_LOCUS60518</name>
</gene>
<dbReference type="EMBL" id="OZ075134">
    <property type="protein sequence ID" value="CAL4991145.1"/>
    <property type="molecule type" value="Genomic_DNA"/>
</dbReference>
<organism evidence="2 3">
    <name type="scientific">Urochloa decumbens</name>
    <dbReference type="NCBI Taxonomy" id="240449"/>
    <lineage>
        <taxon>Eukaryota</taxon>
        <taxon>Viridiplantae</taxon>
        <taxon>Streptophyta</taxon>
        <taxon>Embryophyta</taxon>
        <taxon>Tracheophyta</taxon>
        <taxon>Spermatophyta</taxon>
        <taxon>Magnoliopsida</taxon>
        <taxon>Liliopsida</taxon>
        <taxon>Poales</taxon>
        <taxon>Poaceae</taxon>
        <taxon>PACMAD clade</taxon>
        <taxon>Panicoideae</taxon>
        <taxon>Panicodae</taxon>
        <taxon>Paniceae</taxon>
        <taxon>Melinidinae</taxon>
        <taxon>Urochloa</taxon>
    </lineage>
</organism>
<name>A0ABC9B043_9POAL</name>
<evidence type="ECO:0000259" key="1">
    <source>
        <dbReference type="PROSITE" id="PS50144"/>
    </source>
</evidence>
<proteinExistence type="predicted"/>
<dbReference type="InterPro" id="IPR008974">
    <property type="entry name" value="TRAF-like"/>
</dbReference>
<dbReference type="PROSITE" id="PS50144">
    <property type="entry name" value="MATH"/>
    <property type="match status" value="1"/>
</dbReference>
<reference evidence="2" key="1">
    <citation type="submission" date="2024-10" db="EMBL/GenBank/DDBJ databases">
        <authorList>
            <person name="Ryan C."/>
        </authorList>
    </citation>
    <scope>NUCLEOTIDE SEQUENCE [LARGE SCALE GENOMIC DNA]</scope>
</reference>
<feature type="domain" description="MATH" evidence="1">
    <location>
        <begin position="1"/>
        <end position="125"/>
    </location>
</feature>
<dbReference type="Proteomes" id="UP001497457">
    <property type="component" value="Chromosome 24b"/>
</dbReference>
<evidence type="ECO:0000313" key="3">
    <source>
        <dbReference type="Proteomes" id="UP001497457"/>
    </source>
</evidence>
<dbReference type="Gene3D" id="2.60.210.10">
    <property type="entry name" value="Apoptosis, Tumor Necrosis Factor Receptor Associated Protein 2, Chain A"/>
    <property type="match status" value="1"/>
</dbReference>
<dbReference type="CDD" id="cd00121">
    <property type="entry name" value="MATH"/>
    <property type="match status" value="1"/>
</dbReference>
<dbReference type="AlphaFoldDB" id="A0ABC9B043"/>
<dbReference type="Pfam" id="PF22486">
    <property type="entry name" value="MATH_2"/>
    <property type="match status" value="1"/>
</dbReference>
<accession>A0ABC9B043</accession>
<evidence type="ECO:0000313" key="2">
    <source>
        <dbReference type="EMBL" id="CAL4991145.1"/>
    </source>
</evidence>
<dbReference type="SUPFAM" id="SSF49599">
    <property type="entry name" value="TRAF domain-like"/>
    <property type="match status" value="1"/>
</dbReference>
<dbReference type="InterPro" id="IPR002083">
    <property type="entry name" value="MATH/TRAF_dom"/>
</dbReference>
<sequence>MSQVVPGLSIDSPVFRAGGCRWGMLYYPNGILHSKPGSVLVYLRLLDGPWWKIDQSSKVTAAYKVSILGGSNRPALFSREFGPRSFSRGSLLCEGAEEVATPEELKSALWRGEEGDGELVVRCEVTVMELVEESRIRWCLRQLAQQVKLFISKLEA</sequence>